<evidence type="ECO:0000256" key="3">
    <source>
        <dbReference type="SAM" id="SignalP"/>
    </source>
</evidence>
<proteinExistence type="predicted"/>
<accession>A0A8T0RXC4</accession>
<keyword evidence="5" id="KW-1185">Reference proteome</keyword>
<keyword evidence="2" id="KW-1133">Transmembrane helix</keyword>
<evidence type="ECO:0000313" key="5">
    <source>
        <dbReference type="Proteomes" id="UP000823388"/>
    </source>
</evidence>
<dbReference type="AlphaFoldDB" id="A0A8T0RXC4"/>
<feature type="transmembrane region" description="Helical" evidence="2">
    <location>
        <begin position="218"/>
        <end position="242"/>
    </location>
</feature>
<feature type="compositionally biased region" description="Low complexity" evidence="1">
    <location>
        <begin position="82"/>
        <end position="91"/>
    </location>
</feature>
<comment type="caution">
    <text evidence="4">The sequence shown here is derived from an EMBL/GenBank/DDBJ whole genome shotgun (WGS) entry which is preliminary data.</text>
</comment>
<feature type="compositionally biased region" description="Polar residues" evidence="1">
    <location>
        <begin position="43"/>
        <end position="56"/>
    </location>
</feature>
<feature type="chain" id="PRO_5035810536" description="Zinc finger GRF-type domain-containing protein" evidence="3">
    <location>
        <begin position="31"/>
        <end position="243"/>
    </location>
</feature>
<evidence type="ECO:0000313" key="4">
    <source>
        <dbReference type="EMBL" id="KAG2590154.1"/>
    </source>
</evidence>
<evidence type="ECO:0000256" key="1">
    <source>
        <dbReference type="SAM" id="MobiDB-lite"/>
    </source>
</evidence>
<keyword evidence="2" id="KW-0472">Membrane</keyword>
<evidence type="ECO:0000256" key="2">
    <source>
        <dbReference type="SAM" id="Phobius"/>
    </source>
</evidence>
<feature type="region of interest" description="Disordered" evidence="1">
    <location>
        <begin position="43"/>
        <end position="96"/>
    </location>
</feature>
<keyword evidence="3" id="KW-0732">Signal</keyword>
<dbReference type="EMBL" id="CM029046">
    <property type="protein sequence ID" value="KAG2590154.1"/>
    <property type="molecule type" value="Genomic_DNA"/>
</dbReference>
<gene>
    <name evidence="4" type="ORF">PVAP13_5NG282600</name>
</gene>
<dbReference type="OrthoDB" id="690491at2759"/>
<reference evidence="4" key="1">
    <citation type="submission" date="2020-05" db="EMBL/GenBank/DDBJ databases">
        <title>WGS assembly of Panicum virgatum.</title>
        <authorList>
            <person name="Lovell J.T."/>
            <person name="Jenkins J."/>
            <person name="Shu S."/>
            <person name="Juenger T.E."/>
            <person name="Schmutz J."/>
        </authorList>
    </citation>
    <scope>NUCLEOTIDE SEQUENCE</scope>
    <source>
        <strain evidence="4">AP13</strain>
    </source>
</reference>
<protein>
    <recommendedName>
        <fullName evidence="6">Zinc finger GRF-type domain-containing protein</fullName>
    </recommendedName>
</protein>
<name>A0A8T0RXC4_PANVG</name>
<evidence type="ECO:0008006" key="6">
    <source>
        <dbReference type="Google" id="ProtNLM"/>
    </source>
</evidence>
<sequence length="243" mass="27268">MKHEHPTVMPFHPLPIHFLILCLLFDPIFPNYPYPHQSKILNESRSFPPRSVSSQAHDGRRRPLPQPAHDGRRAAAPPPNSTPLSDPPSDLGMSQGNSSFHPARFVGLAQYPVGPSGLPLIPCPDCGDQVVECKSWKHNGRVFFKCIRYDDHLELPGRCGFFRWLEQFRSIIAAKEKQLMQAHAAKEQDLKEVCPSTSGFQIRSSLCDKGKIDKLINLVQFLVLICIVIAVVMFFGVVVLLVK</sequence>
<organism evidence="4 5">
    <name type="scientific">Panicum virgatum</name>
    <name type="common">Blackwell switchgrass</name>
    <dbReference type="NCBI Taxonomy" id="38727"/>
    <lineage>
        <taxon>Eukaryota</taxon>
        <taxon>Viridiplantae</taxon>
        <taxon>Streptophyta</taxon>
        <taxon>Embryophyta</taxon>
        <taxon>Tracheophyta</taxon>
        <taxon>Spermatophyta</taxon>
        <taxon>Magnoliopsida</taxon>
        <taxon>Liliopsida</taxon>
        <taxon>Poales</taxon>
        <taxon>Poaceae</taxon>
        <taxon>PACMAD clade</taxon>
        <taxon>Panicoideae</taxon>
        <taxon>Panicodae</taxon>
        <taxon>Paniceae</taxon>
        <taxon>Panicinae</taxon>
        <taxon>Panicum</taxon>
        <taxon>Panicum sect. Hiantes</taxon>
    </lineage>
</organism>
<feature type="signal peptide" evidence="3">
    <location>
        <begin position="1"/>
        <end position="30"/>
    </location>
</feature>
<dbReference type="Proteomes" id="UP000823388">
    <property type="component" value="Chromosome 5N"/>
</dbReference>
<keyword evidence="2" id="KW-0812">Transmembrane</keyword>